<evidence type="ECO:0000313" key="1">
    <source>
        <dbReference type="EMBL" id="PQO37811.1"/>
    </source>
</evidence>
<dbReference type="EMBL" id="PUHY01000005">
    <property type="protein sequence ID" value="PQO37811.1"/>
    <property type="molecule type" value="Genomic_DNA"/>
</dbReference>
<dbReference type="AlphaFoldDB" id="A0A2S8G0M3"/>
<dbReference type="Proteomes" id="UP000238322">
    <property type="component" value="Unassembled WGS sequence"/>
</dbReference>
<gene>
    <name evidence="1" type="ORF">C5Y83_07655</name>
</gene>
<evidence type="ECO:0000313" key="2">
    <source>
        <dbReference type="Proteomes" id="UP000238322"/>
    </source>
</evidence>
<name>A0A2S8G0M3_9BACT</name>
<dbReference type="OrthoDB" id="286233at2"/>
<comment type="caution">
    <text evidence="1">The sequence shown here is derived from an EMBL/GenBank/DDBJ whole genome shotgun (WGS) entry which is preliminary data.</text>
</comment>
<protein>
    <submittedName>
        <fullName evidence="1">Uncharacterized protein</fullName>
    </submittedName>
</protein>
<organism evidence="1 2">
    <name type="scientific">Blastopirellula marina</name>
    <dbReference type="NCBI Taxonomy" id="124"/>
    <lineage>
        <taxon>Bacteria</taxon>
        <taxon>Pseudomonadati</taxon>
        <taxon>Planctomycetota</taxon>
        <taxon>Planctomycetia</taxon>
        <taxon>Pirellulales</taxon>
        <taxon>Pirellulaceae</taxon>
        <taxon>Blastopirellula</taxon>
    </lineage>
</organism>
<sequence>MSSVLPTIYADFNNADKPGRVRLNTTGTQQDLTRLQLTLTEGLQIRLSDDELSTIGHVQYDSVEGWVAVIDWSRL</sequence>
<reference evidence="1 2" key="1">
    <citation type="submission" date="2018-02" db="EMBL/GenBank/DDBJ databases">
        <title>Comparative genomes isolates from brazilian mangrove.</title>
        <authorList>
            <person name="Araujo J.E."/>
            <person name="Taketani R.G."/>
            <person name="Silva M.C.P."/>
            <person name="Loureco M.V."/>
            <person name="Andreote F.D."/>
        </authorList>
    </citation>
    <scope>NUCLEOTIDE SEQUENCE [LARGE SCALE GENOMIC DNA]</scope>
    <source>
        <strain evidence="1 2">Hex-1 MGV</strain>
    </source>
</reference>
<accession>A0A2S8G0M3</accession>
<dbReference type="RefSeq" id="WP_105329059.1">
    <property type="nucleotide sequence ID" value="NZ_PUHY01000005.1"/>
</dbReference>
<proteinExistence type="predicted"/>